<dbReference type="Pfam" id="PF07676">
    <property type="entry name" value="PD40"/>
    <property type="match status" value="1"/>
</dbReference>
<dbReference type="PANTHER" id="PTHR36842:SF1">
    <property type="entry name" value="PROTEIN TOLB"/>
    <property type="match status" value="1"/>
</dbReference>
<dbReference type="PROSITE" id="PS51318">
    <property type="entry name" value="TAT"/>
    <property type="match status" value="1"/>
</dbReference>
<dbReference type="PANTHER" id="PTHR36842">
    <property type="entry name" value="PROTEIN TOLB HOMOLOG"/>
    <property type="match status" value="1"/>
</dbReference>
<dbReference type="RefSeq" id="WP_160145025.1">
    <property type="nucleotide sequence ID" value="NZ_FNVU01000005.1"/>
</dbReference>
<dbReference type="InterPro" id="IPR011042">
    <property type="entry name" value="6-blade_b-propeller_TolB-like"/>
</dbReference>
<dbReference type="InterPro" id="IPR006311">
    <property type="entry name" value="TAT_signal"/>
</dbReference>
<name>A0A1H6A258_9ACTN</name>
<organism evidence="4 5">
    <name type="scientific">Actinacidiphila yanglinensis</name>
    <dbReference type="NCBI Taxonomy" id="310779"/>
    <lineage>
        <taxon>Bacteria</taxon>
        <taxon>Bacillati</taxon>
        <taxon>Actinomycetota</taxon>
        <taxon>Actinomycetes</taxon>
        <taxon>Kitasatosporales</taxon>
        <taxon>Streptomycetaceae</taxon>
        <taxon>Actinacidiphila</taxon>
    </lineage>
</organism>
<feature type="signal peptide" evidence="3">
    <location>
        <begin position="1"/>
        <end position="32"/>
    </location>
</feature>
<dbReference type="EMBL" id="FNVU01000005">
    <property type="protein sequence ID" value="SEG42135.1"/>
    <property type="molecule type" value="Genomic_DNA"/>
</dbReference>
<comment type="similarity">
    <text evidence="1">Belongs to the TolB family.</text>
</comment>
<dbReference type="SUPFAM" id="SSF82171">
    <property type="entry name" value="DPP6 N-terminal domain-like"/>
    <property type="match status" value="1"/>
</dbReference>
<dbReference type="InterPro" id="IPR011659">
    <property type="entry name" value="WD40"/>
</dbReference>
<sequence>MDARSRRRLATLASAASLAAGVLGATAPQAGALTISAKTGQISVVNATGVTTADADGGNSAVVPHLPNTGRLSANWAPDGSRLVAGGQDPTRLTSTRLVGDASHVTTEWPQSASGTQYTDATFWLDGSDIVTSNGTQLYYGPSDASFGQQPLLTGGNQQPAGTCDSHPSASILGALAFERSTCGASGSDIWTLDPSADTVQRIVTDGADPAFSADGSQLAFTRVVDGNRQIFTAAADGTGAKQVTSDAVDHTDPSWDPAGGRIAYGVTDASAGTASTKILDLSDGTSTTFSTDGSKPAWQPVRSNTLDRVYGTGGITIDQAASRFTFDATGAAHEPGLITAHSAVLVNKANATYATPAIALAAEKQGPVLMTSSGSLDATVTAELKRTLPKGSTVYLDGNTTQLSAKVSSQITALGYTALRMDGADLASVSARVATQITKKPDWVFVADGMDYHDPVSAATAAGSLGYKGLGVVLLVKGTTIPTAVKTYLNSLNPATTGLVTVGANARTAMENTPLAQQWEFYDISGSSYEQTAVNLANFWWAGPNVATVDESSVWSNSVVGNAVTAIYGPALWSTAASLSTTTAGYLTKESASVQEVVTFGGNAQYSVAQRTALGNAIGISSTQLSTMWWAGGVLPAASATPSARSLAKSLPTIHGPAAEAPASGRPSLIVDTPGAHLTPKNDRTR</sequence>
<evidence type="ECO:0000256" key="1">
    <source>
        <dbReference type="ARBA" id="ARBA00009820"/>
    </source>
</evidence>
<gene>
    <name evidence="4" type="ORF">SAMN05216223_10585</name>
</gene>
<evidence type="ECO:0000256" key="2">
    <source>
        <dbReference type="SAM" id="MobiDB-lite"/>
    </source>
</evidence>
<evidence type="ECO:0000256" key="3">
    <source>
        <dbReference type="SAM" id="SignalP"/>
    </source>
</evidence>
<feature type="region of interest" description="Disordered" evidence="2">
    <location>
        <begin position="656"/>
        <end position="687"/>
    </location>
</feature>
<evidence type="ECO:0000313" key="5">
    <source>
        <dbReference type="Proteomes" id="UP000236754"/>
    </source>
</evidence>
<protein>
    <submittedName>
        <fullName evidence="4">WD40-like Beta Propeller Repeat</fullName>
    </submittedName>
</protein>
<evidence type="ECO:0000313" key="4">
    <source>
        <dbReference type="EMBL" id="SEG42135.1"/>
    </source>
</evidence>
<proteinExistence type="inferred from homology"/>
<dbReference type="AlphaFoldDB" id="A0A1H6A258"/>
<feature type="chain" id="PRO_5009292173" evidence="3">
    <location>
        <begin position="33"/>
        <end position="687"/>
    </location>
</feature>
<reference evidence="4 5" key="1">
    <citation type="submission" date="2016-10" db="EMBL/GenBank/DDBJ databases">
        <authorList>
            <person name="de Groot N.N."/>
        </authorList>
    </citation>
    <scope>NUCLEOTIDE SEQUENCE [LARGE SCALE GENOMIC DNA]</scope>
    <source>
        <strain evidence="4 5">CGMCC 4.2023</strain>
    </source>
</reference>
<dbReference type="Gene3D" id="2.120.10.30">
    <property type="entry name" value="TolB, C-terminal domain"/>
    <property type="match status" value="1"/>
</dbReference>
<dbReference type="OrthoDB" id="9808778at2"/>
<accession>A0A1H6A258</accession>
<keyword evidence="3" id="KW-0732">Signal</keyword>
<keyword evidence="5" id="KW-1185">Reference proteome</keyword>
<dbReference type="Proteomes" id="UP000236754">
    <property type="component" value="Unassembled WGS sequence"/>
</dbReference>